<feature type="transmembrane region" description="Helical" evidence="6">
    <location>
        <begin position="316"/>
        <end position="335"/>
    </location>
</feature>
<feature type="compositionally biased region" description="Polar residues" evidence="5">
    <location>
        <begin position="29"/>
        <end position="45"/>
    </location>
</feature>
<feature type="compositionally biased region" description="Basic and acidic residues" evidence="5">
    <location>
        <begin position="439"/>
        <end position="450"/>
    </location>
</feature>
<feature type="transmembrane region" description="Helical" evidence="6">
    <location>
        <begin position="389"/>
        <end position="406"/>
    </location>
</feature>
<feature type="transmembrane region" description="Helical" evidence="6">
    <location>
        <begin position="199"/>
        <end position="217"/>
    </location>
</feature>
<comment type="subcellular location">
    <subcellularLocation>
        <location evidence="1">Membrane</location>
        <topology evidence="1">Multi-pass membrane protein</topology>
    </subcellularLocation>
</comment>
<name>A0A1E1JXF6_9HELO</name>
<keyword evidence="9" id="KW-1185">Reference proteome</keyword>
<feature type="domain" description="EamA" evidence="7">
    <location>
        <begin position="285"/>
        <end position="429"/>
    </location>
</feature>
<dbReference type="Pfam" id="PF00892">
    <property type="entry name" value="EamA"/>
    <property type="match status" value="2"/>
</dbReference>
<sequence length="494" mass="53302">MSPQYTPTEWTSSHKSEHHNDYLQPLQDIPSNRDTALNGSTNRTFLSPDAAKGDASLLELDSMRRLSISTTSSMGRARSISPYPNHSTLPRTWRGSLWNFWAQNEGLFLVSISQLFGALMNVTTRLLELEGEGMHPFQILFARQGITAIFCSLWMWKAKVPDFPLGARGIRKLLVARSLTGFFGIFGISLQYLPVADAVVITFLAPSVASYGCYVFLREPFSKAAQYASLVSLLGVVLIARPTSFFTSSSLVDGTVNASSNTTSSAPDPTDPATLPIPTSPQRLSAVIIAMIGVLGSAGAFTSIRWIGDRAHPLLSVNYFSIFCTIISTLALALARPLHLSSTLHFALPAGLRQWSMLIFLGVCGLIMQYLLTKGLASGGRGNGARATNMIYTNMLFALALDKLVFNQSPGWWSLAGSGLILGSAVFVAMKKGAGQSEADLRNAGERGGGDVETGGRSGNVRIEEQRAMLGGDVDDEEGESEITSPRLERLHGT</sequence>
<evidence type="ECO:0000256" key="2">
    <source>
        <dbReference type="ARBA" id="ARBA00022692"/>
    </source>
</evidence>
<evidence type="ECO:0000259" key="7">
    <source>
        <dbReference type="Pfam" id="PF00892"/>
    </source>
</evidence>
<evidence type="ECO:0000256" key="1">
    <source>
        <dbReference type="ARBA" id="ARBA00004141"/>
    </source>
</evidence>
<feature type="region of interest" description="Disordered" evidence="5">
    <location>
        <begin position="24"/>
        <end position="45"/>
    </location>
</feature>
<dbReference type="Proteomes" id="UP000178912">
    <property type="component" value="Unassembled WGS sequence"/>
</dbReference>
<gene>
    <name evidence="8" type="ORF">RAG0_01557</name>
</gene>
<evidence type="ECO:0000256" key="6">
    <source>
        <dbReference type="SAM" id="Phobius"/>
    </source>
</evidence>
<feature type="transmembrane region" description="Helical" evidence="6">
    <location>
        <begin position="412"/>
        <end position="430"/>
    </location>
</feature>
<dbReference type="PANTHER" id="PTHR22911:SF6">
    <property type="entry name" value="SOLUTE CARRIER FAMILY 35 MEMBER G1"/>
    <property type="match status" value="1"/>
</dbReference>
<evidence type="ECO:0000256" key="5">
    <source>
        <dbReference type="SAM" id="MobiDB-lite"/>
    </source>
</evidence>
<keyword evidence="4 6" id="KW-0472">Membrane</keyword>
<feature type="transmembrane region" description="Helical" evidence="6">
    <location>
        <begin position="284"/>
        <end position="304"/>
    </location>
</feature>
<dbReference type="PANTHER" id="PTHR22911">
    <property type="entry name" value="ACYL-MALONYL CONDENSING ENZYME-RELATED"/>
    <property type="match status" value="1"/>
</dbReference>
<dbReference type="OrthoDB" id="306876at2759"/>
<feature type="transmembrane region" description="Helical" evidence="6">
    <location>
        <begin position="355"/>
        <end position="377"/>
    </location>
</feature>
<dbReference type="SUPFAM" id="SSF103481">
    <property type="entry name" value="Multidrug resistance efflux transporter EmrE"/>
    <property type="match status" value="2"/>
</dbReference>
<evidence type="ECO:0000256" key="3">
    <source>
        <dbReference type="ARBA" id="ARBA00022989"/>
    </source>
</evidence>
<organism evidence="8 9">
    <name type="scientific">Rhynchosporium agropyri</name>
    <dbReference type="NCBI Taxonomy" id="914238"/>
    <lineage>
        <taxon>Eukaryota</taxon>
        <taxon>Fungi</taxon>
        <taxon>Dikarya</taxon>
        <taxon>Ascomycota</taxon>
        <taxon>Pezizomycotina</taxon>
        <taxon>Leotiomycetes</taxon>
        <taxon>Helotiales</taxon>
        <taxon>Ploettnerulaceae</taxon>
        <taxon>Rhynchosporium</taxon>
    </lineage>
</organism>
<feature type="domain" description="EamA" evidence="7">
    <location>
        <begin position="106"/>
        <end position="240"/>
    </location>
</feature>
<dbReference type="EMBL" id="FJUX01000005">
    <property type="protein sequence ID" value="CZS90489.1"/>
    <property type="molecule type" value="Genomic_DNA"/>
</dbReference>
<dbReference type="InterPro" id="IPR037185">
    <property type="entry name" value="EmrE-like"/>
</dbReference>
<feature type="region of interest" description="Disordered" evidence="5">
    <location>
        <begin position="439"/>
        <end position="494"/>
    </location>
</feature>
<accession>A0A1E1JXF6</accession>
<evidence type="ECO:0000256" key="4">
    <source>
        <dbReference type="ARBA" id="ARBA00023136"/>
    </source>
</evidence>
<feature type="transmembrane region" description="Helical" evidence="6">
    <location>
        <begin position="174"/>
        <end position="193"/>
    </location>
</feature>
<dbReference type="GO" id="GO:0016020">
    <property type="term" value="C:membrane"/>
    <property type="evidence" value="ECO:0007669"/>
    <property type="project" value="UniProtKB-SubCell"/>
</dbReference>
<evidence type="ECO:0000313" key="9">
    <source>
        <dbReference type="Proteomes" id="UP000178912"/>
    </source>
</evidence>
<feature type="transmembrane region" description="Helical" evidence="6">
    <location>
        <begin position="224"/>
        <end position="241"/>
    </location>
</feature>
<protein>
    <recommendedName>
        <fullName evidence="7">EamA domain-containing protein</fullName>
    </recommendedName>
</protein>
<proteinExistence type="predicted"/>
<reference evidence="9" key="1">
    <citation type="submission" date="2016-03" db="EMBL/GenBank/DDBJ databases">
        <authorList>
            <person name="Guldener U."/>
        </authorList>
    </citation>
    <scope>NUCLEOTIDE SEQUENCE [LARGE SCALE GENOMIC DNA]</scope>
    <source>
        <strain evidence="9">04CH-RAC-A.6.1</strain>
    </source>
</reference>
<keyword evidence="2 6" id="KW-0812">Transmembrane</keyword>
<keyword evidence="3 6" id="KW-1133">Transmembrane helix</keyword>
<dbReference type="AlphaFoldDB" id="A0A1E1JXF6"/>
<dbReference type="InterPro" id="IPR000620">
    <property type="entry name" value="EamA_dom"/>
</dbReference>
<evidence type="ECO:0000313" key="8">
    <source>
        <dbReference type="EMBL" id="CZS90489.1"/>
    </source>
</evidence>